<name>A0A8I0L4P1_XANCI</name>
<dbReference type="EMBL" id="JAABFR010002139">
    <property type="protein sequence ID" value="MBD4339190.1"/>
    <property type="molecule type" value="Genomic_DNA"/>
</dbReference>
<comment type="caution">
    <text evidence="1">The sequence shown here is derived from an EMBL/GenBank/DDBJ whole genome shotgun (WGS) entry which is preliminary data.</text>
</comment>
<organism evidence="1 2">
    <name type="scientific">Xanthomonas citri pv. citri</name>
    <dbReference type="NCBI Taxonomy" id="611301"/>
    <lineage>
        <taxon>Bacteria</taxon>
        <taxon>Pseudomonadati</taxon>
        <taxon>Pseudomonadota</taxon>
        <taxon>Gammaproteobacteria</taxon>
        <taxon>Lysobacterales</taxon>
        <taxon>Lysobacteraceae</taxon>
        <taxon>Xanthomonas</taxon>
    </lineage>
</organism>
<dbReference type="Proteomes" id="UP000653002">
    <property type="component" value="Unassembled WGS sequence"/>
</dbReference>
<dbReference type="GeneID" id="66913499"/>
<reference evidence="1" key="1">
    <citation type="submission" date="2020-01" db="EMBL/GenBank/DDBJ databases">
        <authorList>
            <person name="Richard D."/>
        </authorList>
    </citation>
    <scope>NUCLEOTIDE SEQUENCE</scope>
    <source>
        <strain evidence="1">JP541</strain>
    </source>
</reference>
<protein>
    <submittedName>
        <fullName evidence="1">Uncharacterized protein</fullName>
    </submittedName>
</protein>
<sequence>MYQNAICQVLQISKRTPIYRGARISSLRITLALPLAFGGSGLPPQDADWIDLRDHGWEALSIMLRKVG</sequence>
<accession>A0A8I0L4P1</accession>
<dbReference type="AlphaFoldDB" id="A0A8I0L4P1"/>
<gene>
    <name evidence="1" type="ORF">GUH15_24685</name>
</gene>
<evidence type="ECO:0000313" key="1">
    <source>
        <dbReference type="EMBL" id="MBD4339190.1"/>
    </source>
</evidence>
<proteinExistence type="predicted"/>
<dbReference type="RefSeq" id="WP_011052961.1">
    <property type="nucleotide sequence ID" value="NZ_CAVLHM010000056.1"/>
</dbReference>
<evidence type="ECO:0000313" key="2">
    <source>
        <dbReference type="Proteomes" id="UP000653002"/>
    </source>
</evidence>